<feature type="compositionally biased region" description="Low complexity" evidence="2">
    <location>
        <begin position="215"/>
        <end position="231"/>
    </location>
</feature>
<evidence type="ECO:0000256" key="1">
    <source>
        <dbReference type="SAM" id="Coils"/>
    </source>
</evidence>
<comment type="caution">
    <text evidence="4">The sequence shown here is derived from an EMBL/GenBank/DDBJ whole genome shotgun (WGS) entry which is preliminary data.</text>
</comment>
<dbReference type="SUPFAM" id="SSF109993">
    <property type="entry name" value="VPS9 domain"/>
    <property type="match status" value="1"/>
</dbReference>
<name>A0A6A5C6U5_NAEFO</name>
<accession>A0A6A5C6U5</accession>
<organism evidence="4 5">
    <name type="scientific">Naegleria fowleri</name>
    <name type="common">Brain eating amoeba</name>
    <dbReference type="NCBI Taxonomy" id="5763"/>
    <lineage>
        <taxon>Eukaryota</taxon>
        <taxon>Discoba</taxon>
        <taxon>Heterolobosea</taxon>
        <taxon>Tetramitia</taxon>
        <taxon>Eutetramitia</taxon>
        <taxon>Vahlkampfiidae</taxon>
        <taxon>Naegleria</taxon>
    </lineage>
</organism>
<feature type="domain" description="VPS9" evidence="3">
    <location>
        <begin position="887"/>
        <end position="1037"/>
    </location>
</feature>
<dbReference type="VEuPathDB" id="AmoebaDB:FDP41_012135"/>
<feature type="compositionally biased region" description="Low complexity" evidence="2">
    <location>
        <begin position="111"/>
        <end position="128"/>
    </location>
</feature>
<dbReference type="VEuPathDB" id="AmoebaDB:NfTy_038310"/>
<dbReference type="EMBL" id="VFQX01000013">
    <property type="protein sequence ID" value="KAF0981478.1"/>
    <property type="molecule type" value="Genomic_DNA"/>
</dbReference>
<protein>
    <recommendedName>
        <fullName evidence="3">VPS9 domain-containing protein</fullName>
    </recommendedName>
</protein>
<feature type="region of interest" description="Disordered" evidence="2">
    <location>
        <begin position="104"/>
        <end position="140"/>
    </location>
</feature>
<dbReference type="OrthoDB" id="10264848at2759"/>
<dbReference type="InterPro" id="IPR003123">
    <property type="entry name" value="VPS9"/>
</dbReference>
<sequence length="1039" mass="119350">MATSSSSVVLFSGYLYPVQAFPSLGNHHHEEDILFSSNPSTSPSSSSIIINNSSSSIINDSVSDILNEVDSPSRSNLQFGKRKWFEIRNDYHLYQYRTRRASSSFHSPSQNLNLSNKSNNNNNSNNSNEGVSTTMVGSNPPTAYEMKTNLLQYHHILPVNHVTYSQRSFNENIMEIYSQQSPTYRSPLVDSSSEEFGEDSSALSLSVQDSEQQLRTTTMTSAASNRARSSSCGNENEPQSIPCDEELINEAAEGMMVNNSSPMLLQKRYMLCCKSDDQQEILLLATNSEQKRSEWICVLKHILHLGFSERNTVRFQSLGGNVLIPVDPSLTVHEIQPSTATTNTTTPSPLSTLSIGNAFNIESLKNEVALYIAKLSEKIRQNERKKKEREERNYIQQQQSLLLKESIKGLSSFSTQSQQKIETNTATTNFKSLNADRIFHIESLCEEINQTRLDLLEEKLRVLTETNWKDNISCTYTLPYTNKPSTKPLFHYLLIIEEYIREKSPLYFQKSIQFVRLLLYFEWRHLVLSLNEISKELARWSSENLKQLDTLYSQSFEYNTAKKSLSSTYNEMYSRYNMYTQAFGVTNDGSQLRLDSNTSSALNSMRQTKQELYASLADASIKLKQTNNQISLNMYQLGLIENLLIKVVNAQKASVTCLRYGQLVTNSVPQRLFVLDENFETERDIRNLIDLPSKSDAIDICFLKLSSRHIIEKFKSRIERGDDYLLQLKQQKEEILAEIKSQQLASSEERKKHASQMIKQMQQRLRSSLTSGPNSNYFCTQIHQYVQKFLNSPVNSTMGLPKLQDLLKNLTDKVISLMKITLNWYQIYEVLESMIFEYTSQTRGMIMYDCCLVQVKNEMRMMDENFYTKCQEVSHKLVGQLLLESKKIDDKDLNESEFRQFVIEEEIVKFKEDYRVPIELIKSLSEDYHDKVSDTKPYNPSAKLSIITQAAREVMNKIYFSKTKIRSEIDQHVSADDFVPMFICVICTAAIRDMFTQIGFIKEFAFGDYLVGEQGFFLSSLESSAIFIMNFEDDNYKVI</sequence>
<feature type="compositionally biased region" description="Polar residues" evidence="2">
    <location>
        <begin position="129"/>
        <end position="140"/>
    </location>
</feature>
<evidence type="ECO:0000256" key="2">
    <source>
        <dbReference type="SAM" id="MobiDB-lite"/>
    </source>
</evidence>
<proteinExistence type="predicted"/>
<feature type="coiled-coil region" evidence="1">
    <location>
        <begin position="361"/>
        <end position="400"/>
    </location>
</feature>
<dbReference type="Gene3D" id="1.20.1050.80">
    <property type="entry name" value="VPS9 domain"/>
    <property type="match status" value="1"/>
</dbReference>
<dbReference type="AlphaFoldDB" id="A0A6A5C6U5"/>
<feature type="region of interest" description="Disordered" evidence="2">
    <location>
        <begin position="181"/>
        <end position="241"/>
    </location>
</feature>
<dbReference type="RefSeq" id="XP_044566191.1">
    <property type="nucleotide sequence ID" value="XM_044702621.1"/>
</dbReference>
<evidence type="ECO:0000313" key="4">
    <source>
        <dbReference type="EMBL" id="KAF0981478.1"/>
    </source>
</evidence>
<evidence type="ECO:0000313" key="5">
    <source>
        <dbReference type="Proteomes" id="UP000444721"/>
    </source>
</evidence>
<dbReference type="GeneID" id="68119350"/>
<feature type="coiled-coil region" evidence="1">
    <location>
        <begin position="725"/>
        <end position="764"/>
    </location>
</feature>
<dbReference type="Proteomes" id="UP000444721">
    <property type="component" value="Unassembled WGS sequence"/>
</dbReference>
<dbReference type="OMA" id="KRSEWIC"/>
<keyword evidence="1" id="KW-0175">Coiled coil</keyword>
<dbReference type="Pfam" id="PF02204">
    <property type="entry name" value="VPS9"/>
    <property type="match status" value="1"/>
</dbReference>
<feature type="compositionally biased region" description="Polar residues" evidence="2">
    <location>
        <begin position="202"/>
        <end position="214"/>
    </location>
</feature>
<evidence type="ECO:0000259" key="3">
    <source>
        <dbReference type="PROSITE" id="PS51205"/>
    </source>
</evidence>
<dbReference type="PROSITE" id="PS51205">
    <property type="entry name" value="VPS9"/>
    <property type="match status" value="1"/>
</dbReference>
<dbReference type="VEuPathDB" id="AmoebaDB:NF0046530"/>
<reference evidence="4 5" key="1">
    <citation type="journal article" date="2019" name="Sci. Rep.">
        <title>Nanopore sequencing improves the draft genome of the human pathogenic amoeba Naegleria fowleri.</title>
        <authorList>
            <person name="Liechti N."/>
            <person name="Schurch N."/>
            <person name="Bruggmann R."/>
            <person name="Wittwer M."/>
        </authorList>
    </citation>
    <scope>NUCLEOTIDE SEQUENCE [LARGE SCALE GENOMIC DNA]</scope>
    <source>
        <strain evidence="4 5">ATCC 30894</strain>
    </source>
</reference>
<keyword evidence="5" id="KW-1185">Reference proteome</keyword>
<dbReference type="InterPro" id="IPR037191">
    <property type="entry name" value="VPS9_dom_sf"/>
</dbReference>
<dbReference type="SMART" id="SM00167">
    <property type="entry name" value="VPS9"/>
    <property type="match status" value="1"/>
</dbReference>
<gene>
    <name evidence="4" type="ORF">FDP41_012135</name>
</gene>